<organism evidence="5 6">
    <name type="scientific">Gordonia insulae</name>
    <dbReference type="NCBI Taxonomy" id="2420509"/>
    <lineage>
        <taxon>Bacteria</taxon>
        <taxon>Bacillati</taxon>
        <taxon>Actinomycetota</taxon>
        <taxon>Actinomycetes</taxon>
        <taxon>Mycobacteriales</taxon>
        <taxon>Gordoniaceae</taxon>
        <taxon>Gordonia</taxon>
    </lineage>
</organism>
<dbReference type="KEGG" id="gom:D7316_04723"/>
<dbReference type="OrthoDB" id="5243299at2"/>
<dbReference type="Proteomes" id="UP000271469">
    <property type="component" value="Chromosome"/>
</dbReference>
<reference evidence="5 6" key="1">
    <citation type="submission" date="2018-11" db="EMBL/GenBank/DDBJ databases">
        <title>Gordonia insulae sp. nov., isolated from an island soil.</title>
        <authorList>
            <person name="Kim Y.S."/>
            <person name="Kim S.B."/>
        </authorList>
    </citation>
    <scope>NUCLEOTIDE SEQUENCE [LARGE SCALE GENOMIC DNA]</scope>
    <source>
        <strain evidence="5 6">MMS17-SY073</strain>
    </source>
</reference>
<dbReference type="SUPFAM" id="SSF53597">
    <property type="entry name" value="Dihydrofolate reductase-like"/>
    <property type="match status" value="1"/>
</dbReference>
<protein>
    <submittedName>
        <fullName evidence="5">2,5-diamino-6-ribosylamino-4(3H)-pyrimidinone 5'-phosphate reductase</fullName>
        <ecNumber evidence="5">1.1.1.302</ecNumber>
    </submittedName>
</protein>
<evidence type="ECO:0000259" key="4">
    <source>
        <dbReference type="Pfam" id="PF01872"/>
    </source>
</evidence>
<dbReference type="InterPro" id="IPR024072">
    <property type="entry name" value="DHFR-like_dom_sf"/>
</dbReference>
<evidence type="ECO:0000256" key="2">
    <source>
        <dbReference type="ARBA" id="ARBA00022857"/>
    </source>
</evidence>
<keyword evidence="3 5" id="KW-0560">Oxidoreductase</keyword>
<dbReference type="PANTHER" id="PTHR38011:SF7">
    <property type="entry name" value="2,5-DIAMINO-6-RIBOSYLAMINO-4(3H)-PYRIMIDINONE 5'-PHOSPHATE REDUCTASE"/>
    <property type="match status" value="1"/>
</dbReference>
<accession>A0A3G8JVB8</accession>
<evidence type="ECO:0000313" key="5">
    <source>
        <dbReference type="EMBL" id="AZG48110.1"/>
    </source>
</evidence>
<gene>
    <name evidence="5" type="primary">ribD2_2</name>
    <name evidence="5" type="ORF">D7316_04723</name>
</gene>
<dbReference type="PANTHER" id="PTHR38011">
    <property type="entry name" value="DIHYDROFOLATE REDUCTASE FAMILY PROTEIN (AFU_ORTHOLOGUE AFUA_8G06820)"/>
    <property type="match status" value="1"/>
</dbReference>
<keyword evidence="6" id="KW-1185">Reference proteome</keyword>
<dbReference type="GO" id="GO:0009231">
    <property type="term" value="P:riboflavin biosynthetic process"/>
    <property type="evidence" value="ECO:0007669"/>
    <property type="project" value="InterPro"/>
</dbReference>
<dbReference type="EMBL" id="CP033972">
    <property type="protein sequence ID" value="AZG48110.1"/>
    <property type="molecule type" value="Genomic_DNA"/>
</dbReference>
<dbReference type="EC" id="1.1.1.302" evidence="5"/>
<comment type="pathway">
    <text evidence="1">Cofactor biosynthesis; riboflavin biosynthesis.</text>
</comment>
<evidence type="ECO:0000256" key="1">
    <source>
        <dbReference type="ARBA" id="ARBA00005104"/>
    </source>
</evidence>
<dbReference type="GO" id="GO:0008703">
    <property type="term" value="F:5-amino-6-(5-phosphoribosylamino)uracil reductase activity"/>
    <property type="evidence" value="ECO:0007669"/>
    <property type="project" value="InterPro"/>
</dbReference>
<dbReference type="InterPro" id="IPR002734">
    <property type="entry name" value="RibDG_C"/>
</dbReference>
<keyword evidence="2" id="KW-0521">NADP</keyword>
<dbReference type="Gene3D" id="3.40.430.10">
    <property type="entry name" value="Dihydrofolate Reductase, subunit A"/>
    <property type="match status" value="1"/>
</dbReference>
<dbReference type="NCBIfam" id="NF010663">
    <property type="entry name" value="PRK14059.1-1"/>
    <property type="match status" value="1"/>
</dbReference>
<dbReference type="AlphaFoldDB" id="A0A3G8JVB8"/>
<name>A0A3G8JVB8_9ACTN</name>
<dbReference type="InterPro" id="IPR050765">
    <property type="entry name" value="Riboflavin_Biosynth_HTPR"/>
</dbReference>
<proteinExistence type="predicted"/>
<dbReference type="RefSeq" id="WP_124710374.1">
    <property type="nucleotide sequence ID" value="NZ_CP033972.1"/>
</dbReference>
<evidence type="ECO:0000256" key="3">
    <source>
        <dbReference type="ARBA" id="ARBA00023002"/>
    </source>
</evidence>
<feature type="domain" description="Bacterial bifunctional deaminase-reductase C-terminal" evidence="4">
    <location>
        <begin position="22"/>
        <end position="197"/>
    </location>
</feature>
<dbReference type="Pfam" id="PF01872">
    <property type="entry name" value="RibD_C"/>
    <property type="match status" value="1"/>
</dbReference>
<sequence>MNDDLDVVAFAEQRYADWPNGIRANMVMSLDGAAVFRGRVGPLSSSADQRLFHALRAMADVILVGAGTARVEEYGPAVLDDELGALRTRQLGASATPAPRMAVVTRSCSVPAKSLGHLPGVRPIVITTSTADTSPATELADVIVAGDVQIDFARVVDELRSRGLRRILCEGGPTLLSALTEAGLVDELCLTLAPMLTAEPASVGSDSVVPSTNPLRAPLRTTLRHSVTHDDYIFLRYAQRSAP</sequence>
<evidence type="ECO:0000313" key="6">
    <source>
        <dbReference type="Proteomes" id="UP000271469"/>
    </source>
</evidence>